<dbReference type="STRING" id="679197.HMPREF9336_02581"/>
<dbReference type="EMBL" id="ACZI02000002">
    <property type="protein sequence ID" value="EFV12575.2"/>
    <property type="molecule type" value="Genomic_DNA"/>
</dbReference>
<feature type="transmembrane region" description="Helical" evidence="2">
    <location>
        <begin position="155"/>
        <end position="173"/>
    </location>
</feature>
<feature type="transmembrane region" description="Helical" evidence="2">
    <location>
        <begin position="252"/>
        <end position="271"/>
    </location>
</feature>
<keyword evidence="2" id="KW-0812">Transmembrane</keyword>
<proteinExistence type="predicted"/>
<keyword evidence="2" id="KW-1133">Transmembrane helix</keyword>
<evidence type="ECO:0000313" key="4">
    <source>
        <dbReference type="Proteomes" id="UP000004816"/>
    </source>
</evidence>
<evidence type="ECO:0000256" key="2">
    <source>
        <dbReference type="SAM" id="Phobius"/>
    </source>
</evidence>
<evidence type="ECO:0000256" key="1">
    <source>
        <dbReference type="SAM" id="MobiDB-lite"/>
    </source>
</evidence>
<dbReference type="Proteomes" id="UP000004816">
    <property type="component" value="Unassembled WGS sequence"/>
</dbReference>
<dbReference type="HOGENOM" id="CLU_868485_0_0_11"/>
<dbReference type="AlphaFoldDB" id="E5XSV9"/>
<comment type="caution">
    <text evidence="3">The sequence shown here is derived from an EMBL/GenBank/DDBJ whole genome shotgun (WGS) entry which is preliminary data.</text>
</comment>
<sequence>MLEQELDRLRRAASGPGLIGSPMAEDEPPEPEAAPGPAQPVPLSSWIAMASALLFGLLLVRLVGWLFDFPTDTLDARDDSPVSGDEYQLLLFALAISVMLVVFADVAAVIWVALGSGIASARQALGCCGILAAALAAYPWDAAVWLSDVAQQRHTVRDVVAVLLAGAAVFWLYPRVSRVPHVLIATVVVWELVAPYRLGWVEEPTTAWFGPDPAAGVAVLRVAALVPVYFTVVAACALVARGSGPRRIWHQALGMLALVLGALLLMPWSRFLWADSPPQEHQLVGWALAGTLIVAQGAFLLTPSNYDGTIARNRGGEREG</sequence>
<feature type="transmembrane region" description="Helical" evidence="2">
    <location>
        <begin position="124"/>
        <end position="143"/>
    </location>
</feature>
<reference evidence="3 4" key="1">
    <citation type="journal article" date="2011" name="Stand. Genomic Sci.">
        <title>High quality draft genome sequence of Segniliparus rugosus CDC 945(T)= (ATCC BAA-974(T)).</title>
        <authorList>
            <person name="Earl A.M."/>
            <person name="Desjardins C.A."/>
            <person name="Fitzgerald M.G."/>
            <person name="Arachchi H.M."/>
            <person name="Zeng Q."/>
            <person name="Mehta T."/>
            <person name="Griggs A."/>
            <person name="Birren B.W."/>
            <person name="Toney N.C."/>
            <person name="Carr J."/>
            <person name="Posey J."/>
            <person name="Butler W.R."/>
        </authorList>
    </citation>
    <scope>NUCLEOTIDE SEQUENCE [LARGE SCALE GENOMIC DNA]</scope>
    <source>
        <strain evidence="4">ATCC BAA-974 / DSM 45345 / CCUG 50838 / CIP 108380 / JCM 13579 / CDC 945</strain>
    </source>
</reference>
<feature type="transmembrane region" description="Helical" evidence="2">
    <location>
        <begin position="87"/>
        <end position="112"/>
    </location>
</feature>
<feature type="region of interest" description="Disordered" evidence="1">
    <location>
        <begin position="1"/>
        <end position="37"/>
    </location>
</feature>
<feature type="transmembrane region" description="Helical" evidence="2">
    <location>
        <begin position="283"/>
        <end position="302"/>
    </location>
</feature>
<keyword evidence="4" id="KW-1185">Reference proteome</keyword>
<organism evidence="3 4">
    <name type="scientific">Segniliparus rugosus (strain ATCC BAA-974 / DSM 45345 / CCUG 50838 / CIP 108380 / JCM 13579 / CDC 945)</name>
    <dbReference type="NCBI Taxonomy" id="679197"/>
    <lineage>
        <taxon>Bacteria</taxon>
        <taxon>Bacillati</taxon>
        <taxon>Actinomycetota</taxon>
        <taxon>Actinomycetes</taxon>
        <taxon>Mycobacteriales</taxon>
        <taxon>Segniliparaceae</taxon>
        <taxon>Segniliparus</taxon>
    </lineage>
</organism>
<accession>E5XSV9</accession>
<feature type="transmembrane region" description="Helical" evidence="2">
    <location>
        <begin position="180"/>
        <end position="198"/>
    </location>
</feature>
<protein>
    <submittedName>
        <fullName evidence="3">Uncharacterized protein</fullName>
    </submittedName>
</protein>
<keyword evidence="2" id="KW-0472">Membrane</keyword>
<evidence type="ECO:0000313" key="3">
    <source>
        <dbReference type="EMBL" id="EFV12575.2"/>
    </source>
</evidence>
<feature type="compositionally biased region" description="Basic and acidic residues" evidence="1">
    <location>
        <begin position="1"/>
        <end position="10"/>
    </location>
</feature>
<feature type="transmembrane region" description="Helical" evidence="2">
    <location>
        <begin position="218"/>
        <end position="240"/>
    </location>
</feature>
<gene>
    <name evidence="3" type="ORF">HMPREF9336_02581</name>
</gene>
<name>E5XSV9_SEGRC</name>
<feature type="transmembrane region" description="Helical" evidence="2">
    <location>
        <begin position="46"/>
        <end position="67"/>
    </location>
</feature>